<proteinExistence type="predicted"/>
<name>A0A481ZBW5_9VIRU</name>
<reference evidence="1" key="1">
    <citation type="journal article" date="2019" name="MBio">
        <title>Virus Genomes from Deep Sea Sediments Expand the Ocean Megavirome and Support Independent Origins of Viral Gigantism.</title>
        <authorList>
            <person name="Backstrom D."/>
            <person name="Yutin N."/>
            <person name="Jorgensen S.L."/>
            <person name="Dharamshi J."/>
            <person name="Homa F."/>
            <person name="Zaremba-Niedwiedzka K."/>
            <person name="Spang A."/>
            <person name="Wolf Y.I."/>
            <person name="Koonin E.V."/>
            <person name="Ettema T.J."/>
        </authorList>
    </citation>
    <scope>NUCLEOTIDE SEQUENCE</scope>
</reference>
<protein>
    <submittedName>
        <fullName evidence="1">Uncharacterized protein</fullName>
    </submittedName>
</protein>
<gene>
    <name evidence="1" type="ORF">LCPAC401_02070</name>
</gene>
<evidence type="ECO:0000313" key="1">
    <source>
        <dbReference type="EMBL" id="QBK92569.1"/>
    </source>
</evidence>
<organism evidence="1">
    <name type="scientific">Pithovirus LCPAC401</name>
    <dbReference type="NCBI Taxonomy" id="2506595"/>
    <lineage>
        <taxon>Viruses</taxon>
        <taxon>Pithoviruses</taxon>
    </lineage>
</organism>
<sequence>MTSTITKPCGSTKTKSGKSCRAKVKGGGLCYNHNKDAIRCGALTSSRAKCTIVVSKIEDKCPRHSIKCGALTNTKTKCVNVVSKIGYKCTDHGGEEKITMERVCTKCDKMKPFEEFYKDKRVISGITARCRECINAEQLSRNYKRLIEGTKKCSKCRELKDVSKYSSYSRTVDGLYSACKECHKRRTEDTKKCSKCGELKDVSQYVSALTASDGLHSQCRKCQKRSRDNINHPRQEYGTKQCS</sequence>
<dbReference type="EMBL" id="MK500578">
    <property type="protein sequence ID" value="QBK92569.1"/>
    <property type="molecule type" value="Genomic_DNA"/>
</dbReference>
<accession>A0A481ZBW5</accession>